<protein>
    <submittedName>
        <fullName evidence="1">Uncharacterized protein</fullName>
    </submittedName>
</protein>
<keyword evidence="2" id="KW-1185">Reference proteome</keyword>
<evidence type="ECO:0000313" key="2">
    <source>
        <dbReference type="Proteomes" id="UP000265520"/>
    </source>
</evidence>
<evidence type="ECO:0000313" key="1">
    <source>
        <dbReference type="EMBL" id="MCH93390.1"/>
    </source>
</evidence>
<comment type="caution">
    <text evidence="1">The sequence shown here is derived from an EMBL/GenBank/DDBJ whole genome shotgun (WGS) entry which is preliminary data.</text>
</comment>
<organism evidence="1 2">
    <name type="scientific">Trifolium medium</name>
    <dbReference type="NCBI Taxonomy" id="97028"/>
    <lineage>
        <taxon>Eukaryota</taxon>
        <taxon>Viridiplantae</taxon>
        <taxon>Streptophyta</taxon>
        <taxon>Embryophyta</taxon>
        <taxon>Tracheophyta</taxon>
        <taxon>Spermatophyta</taxon>
        <taxon>Magnoliopsida</taxon>
        <taxon>eudicotyledons</taxon>
        <taxon>Gunneridae</taxon>
        <taxon>Pentapetalae</taxon>
        <taxon>rosids</taxon>
        <taxon>fabids</taxon>
        <taxon>Fabales</taxon>
        <taxon>Fabaceae</taxon>
        <taxon>Papilionoideae</taxon>
        <taxon>50 kb inversion clade</taxon>
        <taxon>NPAAA clade</taxon>
        <taxon>Hologalegina</taxon>
        <taxon>IRL clade</taxon>
        <taxon>Trifolieae</taxon>
        <taxon>Trifolium</taxon>
    </lineage>
</organism>
<proteinExistence type="predicted"/>
<name>A0A392N0S0_9FABA</name>
<gene>
    <name evidence="1" type="ORF">A2U01_0014339</name>
</gene>
<dbReference type="Proteomes" id="UP000265520">
    <property type="component" value="Unassembled WGS sequence"/>
</dbReference>
<reference evidence="1 2" key="1">
    <citation type="journal article" date="2018" name="Front. Plant Sci.">
        <title>Red Clover (Trifolium pratense) and Zigzag Clover (T. medium) - A Picture of Genomic Similarities and Differences.</title>
        <authorList>
            <person name="Dluhosova J."/>
            <person name="Istvanek J."/>
            <person name="Nedelnik J."/>
            <person name="Repkova J."/>
        </authorList>
    </citation>
    <scope>NUCLEOTIDE SEQUENCE [LARGE SCALE GENOMIC DNA]</scope>
    <source>
        <strain evidence="2">cv. 10/8</strain>
        <tissue evidence="1">Leaf</tissue>
    </source>
</reference>
<sequence length="163" mass="17522">FVLVSFVHWYLVVTRFRPSLLRTLVSGCNRSVQAKRSVLAFKRLTRLASIVVGRMSPILTIFIGLSSNCEKVGIGFQTSAKLASIVVGRLTPILTIFIGLSSNCMVINSSSRVDLLNFILVSSGSESIFFPSCQMGSSGRALKSASSIGPGVRVFIVLDSFAA</sequence>
<dbReference type="AlphaFoldDB" id="A0A392N0S0"/>
<dbReference type="EMBL" id="LXQA010024828">
    <property type="protein sequence ID" value="MCH93390.1"/>
    <property type="molecule type" value="Genomic_DNA"/>
</dbReference>
<accession>A0A392N0S0</accession>
<feature type="non-terminal residue" evidence="1">
    <location>
        <position position="1"/>
    </location>
</feature>